<feature type="transmembrane region" description="Helical" evidence="6">
    <location>
        <begin position="317"/>
        <end position="339"/>
    </location>
</feature>
<reference evidence="7" key="1">
    <citation type="submission" date="2023-10" db="EMBL/GenBank/DDBJ databases">
        <authorList>
            <person name="Chen Y."/>
            <person name="Shah S."/>
            <person name="Dougan E. K."/>
            <person name="Thang M."/>
            <person name="Chan C."/>
        </authorList>
    </citation>
    <scope>NUCLEOTIDE SEQUENCE [LARGE SCALE GENOMIC DNA]</scope>
</reference>
<feature type="transmembrane region" description="Helical" evidence="6">
    <location>
        <begin position="204"/>
        <end position="221"/>
    </location>
</feature>
<comment type="subcellular location">
    <subcellularLocation>
        <location evidence="1">Membrane</location>
        <topology evidence="1">Multi-pass membrane protein</topology>
    </subcellularLocation>
</comment>
<feature type="transmembrane region" description="Helical" evidence="6">
    <location>
        <begin position="262"/>
        <end position="281"/>
    </location>
</feature>
<dbReference type="SUPFAM" id="SSF103473">
    <property type="entry name" value="MFS general substrate transporter"/>
    <property type="match status" value="1"/>
</dbReference>
<keyword evidence="4 6" id="KW-0472">Membrane</keyword>
<organism evidence="7 8">
    <name type="scientific">Prorocentrum cordatum</name>
    <dbReference type="NCBI Taxonomy" id="2364126"/>
    <lineage>
        <taxon>Eukaryota</taxon>
        <taxon>Sar</taxon>
        <taxon>Alveolata</taxon>
        <taxon>Dinophyceae</taxon>
        <taxon>Prorocentrales</taxon>
        <taxon>Prorocentraceae</taxon>
        <taxon>Prorocentrum</taxon>
    </lineage>
</organism>
<comment type="caution">
    <text evidence="7">The sequence shown here is derived from an EMBL/GenBank/DDBJ whole genome shotgun (WGS) entry which is preliminary data.</text>
</comment>
<name>A0ABN9PKL8_9DINO</name>
<keyword evidence="3 6" id="KW-1133">Transmembrane helix</keyword>
<dbReference type="PANTHER" id="PTHR21576:SF158">
    <property type="entry name" value="RIBOSOMAL RNA-PROCESSING PROTEIN 12-LIKE CONSERVED DOMAIN-CONTAINING PROTEIN"/>
    <property type="match status" value="1"/>
</dbReference>
<evidence type="ECO:0000256" key="3">
    <source>
        <dbReference type="ARBA" id="ARBA00022989"/>
    </source>
</evidence>
<protein>
    <recommendedName>
        <fullName evidence="9">Nodulin-like domain-containing protein</fullName>
    </recommendedName>
</protein>
<gene>
    <name evidence="7" type="ORF">PCOR1329_LOCUS2644</name>
</gene>
<evidence type="ECO:0008006" key="9">
    <source>
        <dbReference type="Google" id="ProtNLM"/>
    </source>
</evidence>
<proteinExistence type="predicted"/>
<evidence type="ECO:0000256" key="5">
    <source>
        <dbReference type="SAM" id="MobiDB-lite"/>
    </source>
</evidence>
<keyword evidence="2 6" id="KW-0812">Transmembrane</keyword>
<dbReference type="PANTHER" id="PTHR21576">
    <property type="entry name" value="UNCHARACTERIZED NODULIN-LIKE PROTEIN"/>
    <property type="match status" value="1"/>
</dbReference>
<evidence type="ECO:0000256" key="4">
    <source>
        <dbReference type="ARBA" id="ARBA00023136"/>
    </source>
</evidence>
<evidence type="ECO:0000256" key="2">
    <source>
        <dbReference type="ARBA" id="ARBA00022692"/>
    </source>
</evidence>
<evidence type="ECO:0000256" key="6">
    <source>
        <dbReference type="SAM" id="Phobius"/>
    </source>
</evidence>
<feature type="transmembrane region" description="Helical" evidence="6">
    <location>
        <begin position="228"/>
        <end position="250"/>
    </location>
</feature>
<keyword evidence="8" id="KW-1185">Reference proteome</keyword>
<dbReference type="Gene3D" id="1.20.1250.20">
    <property type="entry name" value="MFS general substrate transporter like domains"/>
    <property type="match status" value="1"/>
</dbReference>
<evidence type="ECO:0000313" key="8">
    <source>
        <dbReference type="Proteomes" id="UP001189429"/>
    </source>
</evidence>
<feature type="compositionally biased region" description="Basic and acidic residues" evidence="5">
    <location>
        <begin position="90"/>
        <end position="99"/>
    </location>
</feature>
<sequence length="349" mass="35313">MFVLLPADGCGGYVALAVLYGLAQNGSTALYQVGLFQNVKAASAGSQSSVAGTVSAGYGLSAALFSAVYAQAAAVLPALLGRGGANAYGHLEDEKDGSRGEPTTLGKPQMLPCPSGGPASGQDPTTGGGSAEELKRSPSGLAPRLDAIGSGIFIANLSLMTGSYGIPEGDRLQYVRAVSYCNCLGRFCAGCLIDVCERHGMPRAAHLVWTAAVFVLAAGALRAAPERLLPGMIFPVACVIGFGYGANWAVMPAYVSGRFEGSHVGVCFNINGLTMAILVLLTSSAVGRMYDEAAAEGGSKGGGDAVFCSGAHCWRRVFGLGLALSLAGLATSVTVALLAPRPAARSAVL</sequence>
<evidence type="ECO:0000256" key="1">
    <source>
        <dbReference type="ARBA" id="ARBA00004141"/>
    </source>
</evidence>
<accession>A0ABN9PKL8</accession>
<feature type="region of interest" description="Disordered" evidence="5">
    <location>
        <begin position="90"/>
        <end position="137"/>
    </location>
</feature>
<evidence type="ECO:0000313" key="7">
    <source>
        <dbReference type="EMBL" id="CAK0791854.1"/>
    </source>
</evidence>
<dbReference type="Proteomes" id="UP001189429">
    <property type="component" value="Unassembled WGS sequence"/>
</dbReference>
<dbReference type="EMBL" id="CAUYUJ010000669">
    <property type="protein sequence ID" value="CAK0791854.1"/>
    <property type="molecule type" value="Genomic_DNA"/>
</dbReference>
<dbReference type="InterPro" id="IPR036259">
    <property type="entry name" value="MFS_trans_sf"/>
</dbReference>